<accession>A0A0F9G6R4</accession>
<proteinExistence type="predicted"/>
<feature type="non-terminal residue" evidence="1">
    <location>
        <position position="155"/>
    </location>
</feature>
<name>A0A0F9G6R4_9ZZZZ</name>
<gene>
    <name evidence="1" type="ORF">LCGC14_1863720</name>
</gene>
<reference evidence="1" key="1">
    <citation type="journal article" date="2015" name="Nature">
        <title>Complex archaea that bridge the gap between prokaryotes and eukaryotes.</title>
        <authorList>
            <person name="Spang A."/>
            <person name="Saw J.H."/>
            <person name="Jorgensen S.L."/>
            <person name="Zaremba-Niedzwiedzka K."/>
            <person name="Martijn J."/>
            <person name="Lind A.E."/>
            <person name="van Eijk R."/>
            <person name="Schleper C."/>
            <person name="Guy L."/>
            <person name="Ettema T.J."/>
        </authorList>
    </citation>
    <scope>NUCLEOTIDE SEQUENCE</scope>
</reference>
<evidence type="ECO:0000313" key="1">
    <source>
        <dbReference type="EMBL" id="KKL94529.1"/>
    </source>
</evidence>
<dbReference type="EMBL" id="LAZR01018901">
    <property type="protein sequence ID" value="KKL94529.1"/>
    <property type="molecule type" value="Genomic_DNA"/>
</dbReference>
<protein>
    <submittedName>
        <fullName evidence="1">Uncharacterized protein</fullName>
    </submittedName>
</protein>
<comment type="caution">
    <text evidence="1">The sequence shown here is derived from an EMBL/GenBank/DDBJ whole genome shotgun (WGS) entry which is preliminary data.</text>
</comment>
<organism evidence="1">
    <name type="scientific">marine sediment metagenome</name>
    <dbReference type="NCBI Taxonomy" id="412755"/>
    <lineage>
        <taxon>unclassified sequences</taxon>
        <taxon>metagenomes</taxon>
        <taxon>ecological metagenomes</taxon>
    </lineage>
</organism>
<sequence length="155" mass="17406">MDWGTHVVLAAKLLESCGLDKGAAIYSVIPVIDKEPPHFHRVYAHILENQPVFLDVAMEVLNGGGISDNNFSVVNRKKEERIAQFNNELAGLSPDDYEGRRRLEKKIYAHKRIVEEAPGFLRHAEDAVKIVEDESVRKISKDKLSAAVSLLSHTY</sequence>
<dbReference type="AlphaFoldDB" id="A0A0F9G6R4"/>